<dbReference type="PRINTS" id="PR00050">
    <property type="entry name" value="COLDSHOCK"/>
</dbReference>
<evidence type="ECO:0000313" key="3">
    <source>
        <dbReference type="EMBL" id="KAA8496405.1"/>
    </source>
</evidence>
<evidence type="ECO:0000313" key="4">
    <source>
        <dbReference type="Proteomes" id="UP000324585"/>
    </source>
</evidence>
<feature type="region of interest" description="Disordered" evidence="1">
    <location>
        <begin position="115"/>
        <end position="158"/>
    </location>
</feature>
<dbReference type="Pfam" id="PF00313">
    <property type="entry name" value="CSD"/>
    <property type="match status" value="1"/>
</dbReference>
<dbReference type="EMBL" id="VRMN01000002">
    <property type="protein sequence ID" value="KAA8496405.1"/>
    <property type="molecule type" value="Genomic_DNA"/>
</dbReference>
<name>A0A5J4YZ55_PORPP</name>
<keyword evidence="4" id="KW-1185">Reference proteome</keyword>
<evidence type="ECO:0000259" key="2">
    <source>
        <dbReference type="PROSITE" id="PS51857"/>
    </source>
</evidence>
<dbReference type="PANTHER" id="PTHR46565">
    <property type="entry name" value="COLD SHOCK DOMAIN PROTEIN 2"/>
    <property type="match status" value="1"/>
</dbReference>
<gene>
    <name evidence="3" type="ORF">FVE85_0134</name>
</gene>
<dbReference type="AlphaFoldDB" id="A0A5J4YZ55"/>
<accession>A0A5J4YZ55</accession>
<dbReference type="GO" id="GO:0003676">
    <property type="term" value="F:nucleic acid binding"/>
    <property type="evidence" value="ECO:0007669"/>
    <property type="project" value="InterPro"/>
</dbReference>
<dbReference type="PANTHER" id="PTHR46565:SF20">
    <property type="entry name" value="COLD SHOCK DOMAIN-CONTAINING PROTEIN 4"/>
    <property type="match status" value="1"/>
</dbReference>
<sequence>MSAVQGRFASLWRSARSCSGAWESSSVSRSSSMVRALGMRVARFATEASGAIKTGECKWFNNEKGYGFITASDGSDVFVHQSSIHAEGFRSLAEGEAVEFTVMVDDRSGKLKAINVTGPNGAPVQGQPRQSNSSNYGSGGFNDRGGGNDYGRGRDDGY</sequence>
<dbReference type="SMART" id="SM00357">
    <property type="entry name" value="CSP"/>
    <property type="match status" value="1"/>
</dbReference>
<dbReference type="SUPFAM" id="SSF50249">
    <property type="entry name" value="Nucleic acid-binding proteins"/>
    <property type="match status" value="1"/>
</dbReference>
<dbReference type="PROSITE" id="PS00352">
    <property type="entry name" value="CSD_1"/>
    <property type="match status" value="1"/>
</dbReference>
<dbReference type="Gene3D" id="2.40.50.140">
    <property type="entry name" value="Nucleic acid-binding proteins"/>
    <property type="match status" value="1"/>
</dbReference>
<organism evidence="3 4">
    <name type="scientific">Porphyridium purpureum</name>
    <name type="common">Red alga</name>
    <name type="synonym">Porphyridium cruentum</name>
    <dbReference type="NCBI Taxonomy" id="35688"/>
    <lineage>
        <taxon>Eukaryota</taxon>
        <taxon>Rhodophyta</taxon>
        <taxon>Bangiophyceae</taxon>
        <taxon>Porphyridiales</taxon>
        <taxon>Porphyridiaceae</taxon>
        <taxon>Porphyridium</taxon>
    </lineage>
</organism>
<protein>
    <submittedName>
        <fullName evidence="3">Cold shock domain-containing protein 4</fullName>
    </submittedName>
</protein>
<proteinExistence type="predicted"/>
<feature type="compositionally biased region" description="Gly residues" evidence="1">
    <location>
        <begin position="137"/>
        <end position="150"/>
    </location>
</feature>
<dbReference type="OMA" id="IARTCGC"/>
<dbReference type="OrthoDB" id="422005at2759"/>
<comment type="caution">
    <text evidence="3">The sequence shown here is derived from an EMBL/GenBank/DDBJ whole genome shotgun (WGS) entry which is preliminary data.</text>
</comment>
<reference evidence="4" key="1">
    <citation type="journal article" date="2019" name="Nat. Commun.">
        <title>Expansion of phycobilisome linker gene families in mesophilic red algae.</title>
        <authorList>
            <person name="Lee J."/>
            <person name="Kim D."/>
            <person name="Bhattacharya D."/>
            <person name="Yoon H.S."/>
        </authorList>
    </citation>
    <scope>NUCLEOTIDE SEQUENCE [LARGE SCALE GENOMIC DNA]</scope>
    <source>
        <strain evidence="4">CCMP 1328</strain>
    </source>
</reference>
<dbReference type="PROSITE" id="PS51857">
    <property type="entry name" value="CSD_2"/>
    <property type="match status" value="1"/>
</dbReference>
<dbReference type="InterPro" id="IPR012340">
    <property type="entry name" value="NA-bd_OB-fold"/>
</dbReference>
<feature type="domain" description="CSD" evidence="2">
    <location>
        <begin position="52"/>
        <end position="118"/>
    </location>
</feature>
<dbReference type="Proteomes" id="UP000324585">
    <property type="component" value="Unassembled WGS sequence"/>
</dbReference>
<dbReference type="InterPro" id="IPR011129">
    <property type="entry name" value="CSD"/>
</dbReference>
<dbReference type="CDD" id="cd04458">
    <property type="entry name" value="CSP_CDS"/>
    <property type="match status" value="1"/>
</dbReference>
<dbReference type="InterPro" id="IPR019844">
    <property type="entry name" value="CSD_CS"/>
</dbReference>
<dbReference type="InterPro" id="IPR002059">
    <property type="entry name" value="CSP_DNA-bd"/>
</dbReference>
<evidence type="ECO:0000256" key="1">
    <source>
        <dbReference type="SAM" id="MobiDB-lite"/>
    </source>
</evidence>